<dbReference type="Gene3D" id="3.40.190.10">
    <property type="entry name" value="Periplasmic binding protein-like II"/>
    <property type="match status" value="2"/>
</dbReference>
<keyword evidence="2" id="KW-0805">Transcription regulation</keyword>
<keyword evidence="4" id="KW-0804">Transcription</keyword>
<dbReference type="AlphaFoldDB" id="A0A918UAQ2"/>
<dbReference type="GO" id="GO:0043565">
    <property type="term" value="F:sequence-specific DNA binding"/>
    <property type="evidence" value="ECO:0007669"/>
    <property type="project" value="TreeGrafter"/>
</dbReference>
<organism evidence="6 7">
    <name type="scientific">Paludibacterium paludis</name>
    <dbReference type="NCBI Taxonomy" id="1225769"/>
    <lineage>
        <taxon>Bacteria</taxon>
        <taxon>Pseudomonadati</taxon>
        <taxon>Pseudomonadota</taxon>
        <taxon>Betaproteobacteria</taxon>
        <taxon>Neisseriales</taxon>
        <taxon>Chromobacteriaceae</taxon>
        <taxon>Paludibacterium</taxon>
    </lineage>
</organism>
<gene>
    <name evidence="6" type="ORF">GCM10011289_24440</name>
</gene>
<feature type="domain" description="HTH lysR-type" evidence="5">
    <location>
        <begin position="1"/>
        <end position="56"/>
    </location>
</feature>
<dbReference type="InterPro" id="IPR036388">
    <property type="entry name" value="WH-like_DNA-bd_sf"/>
</dbReference>
<dbReference type="Proteomes" id="UP000645257">
    <property type="component" value="Unassembled WGS sequence"/>
</dbReference>
<evidence type="ECO:0000256" key="2">
    <source>
        <dbReference type="ARBA" id="ARBA00023015"/>
    </source>
</evidence>
<dbReference type="PANTHER" id="PTHR30537">
    <property type="entry name" value="HTH-TYPE TRANSCRIPTIONAL REGULATOR"/>
    <property type="match status" value="1"/>
</dbReference>
<protein>
    <submittedName>
        <fullName evidence="6">LysR family transcriptional regulator</fullName>
    </submittedName>
</protein>
<dbReference type="RefSeq" id="WP_215796356.1">
    <property type="nucleotide sequence ID" value="NZ_BMYX01000014.1"/>
</dbReference>
<evidence type="ECO:0000256" key="1">
    <source>
        <dbReference type="ARBA" id="ARBA00009437"/>
    </source>
</evidence>
<sequence length="300" mass="31746">MTAIRVFVAAGRHGSFTRAAGALGITQSAVSRHIASLEALAGRTLFARRGPTIALTPAGSQFYEAVKEAVSTIELAAGQLVQGLATHDRLTVRTSMPSFAMSVVVPALGAFMADHFVKVDLVTSLSPPEPREEFDVLITRDLPLPGMECWSLSRETLVCVGSPAMVSEQAGRDPHCWPLIAARSRPDALPVWALARGLSAEQLRVGAVYDHFFLAVAAAAGGAGLLVAPQALVRDALRTGALALADPEPVPSGETYVAYVNAQSHHMQAARAFCRWLKGRLRDGERGQVAGDENGSGAFR</sequence>
<name>A0A918UAQ2_9NEIS</name>
<dbReference type="SUPFAM" id="SSF46785">
    <property type="entry name" value="Winged helix' DNA-binding domain"/>
    <property type="match status" value="1"/>
</dbReference>
<dbReference type="EMBL" id="BMYX01000014">
    <property type="protein sequence ID" value="GGY20059.1"/>
    <property type="molecule type" value="Genomic_DNA"/>
</dbReference>
<dbReference type="Gene3D" id="1.10.10.10">
    <property type="entry name" value="Winged helix-like DNA-binding domain superfamily/Winged helix DNA-binding domain"/>
    <property type="match status" value="1"/>
</dbReference>
<dbReference type="PRINTS" id="PR00039">
    <property type="entry name" value="HTHLYSR"/>
</dbReference>
<comment type="caution">
    <text evidence="6">The sequence shown here is derived from an EMBL/GenBank/DDBJ whole genome shotgun (WGS) entry which is preliminary data.</text>
</comment>
<reference evidence="6" key="2">
    <citation type="submission" date="2020-09" db="EMBL/GenBank/DDBJ databases">
        <authorList>
            <person name="Sun Q."/>
            <person name="Kim S."/>
        </authorList>
    </citation>
    <scope>NUCLEOTIDE SEQUENCE</scope>
    <source>
        <strain evidence="6">KCTC 32182</strain>
    </source>
</reference>
<dbReference type="PANTHER" id="PTHR30537:SF74">
    <property type="entry name" value="HTH-TYPE TRANSCRIPTIONAL REGULATOR TRPI"/>
    <property type="match status" value="1"/>
</dbReference>
<evidence type="ECO:0000259" key="5">
    <source>
        <dbReference type="PROSITE" id="PS50931"/>
    </source>
</evidence>
<dbReference type="Pfam" id="PF00126">
    <property type="entry name" value="HTH_1"/>
    <property type="match status" value="1"/>
</dbReference>
<accession>A0A918UAQ2</accession>
<evidence type="ECO:0000313" key="7">
    <source>
        <dbReference type="Proteomes" id="UP000645257"/>
    </source>
</evidence>
<evidence type="ECO:0000256" key="3">
    <source>
        <dbReference type="ARBA" id="ARBA00023125"/>
    </source>
</evidence>
<dbReference type="PROSITE" id="PS50931">
    <property type="entry name" value="HTH_LYSR"/>
    <property type="match status" value="1"/>
</dbReference>
<proteinExistence type="inferred from homology"/>
<dbReference type="GO" id="GO:0006351">
    <property type="term" value="P:DNA-templated transcription"/>
    <property type="evidence" value="ECO:0007669"/>
    <property type="project" value="TreeGrafter"/>
</dbReference>
<reference evidence="6" key="1">
    <citation type="journal article" date="2014" name="Int. J. Syst. Evol. Microbiol.">
        <title>Complete genome sequence of Corynebacterium casei LMG S-19264T (=DSM 44701T), isolated from a smear-ripened cheese.</title>
        <authorList>
            <consortium name="US DOE Joint Genome Institute (JGI-PGF)"/>
            <person name="Walter F."/>
            <person name="Albersmeier A."/>
            <person name="Kalinowski J."/>
            <person name="Ruckert C."/>
        </authorList>
    </citation>
    <scope>NUCLEOTIDE SEQUENCE</scope>
    <source>
        <strain evidence="6">KCTC 32182</strain>
    </source>
</reference>
<dbReference type="InterPro" id="IPR000847">
    <property type="entry name" value="LysR_HTH_N"/>
</dbReference>
<dbReference type="InterPro" id="IPR036390">
    <property type="entry name" value="WH_DNA-bd_sf"/>
</dbReference>
<evidence type="ECO:0000256" key="4">
    <source>
        <dbReference type="ARBA" id="ARBA00023163"/>
    </source>
</evidence>
<evidence type="ECO:0000313" key="6">
    <source>
        <dbReference type="EMBL" id="GGY20059.1"/>
    </source>
</evidence>
<dbReference type="SUPFAM" id="SSF53850">
    <property type="entry name" value="Periplasmic binding protein-like II"/>
    <property type="match status" value="1"/>
</dbReference>
<keyword evidence="3" id="KW-0238">DNA-binding</keyword>
<dbReference type="InterPro" id="IPR058163">
    <property type="entry name" value="LysR-type_TF_proteobact-type"/>
</dbReference>
<comment type="similarity">
    <text evidence="1">Belongs to the LysR transcriptional regulatory family.</text>
</comment>
<dbReference type="InterPro" id="IPR005119">
    <property type="entry name" value="LysR_subst-bd"/>
</dbReference>
<dbReference type="FunFam" id="1.10.10.10:FF:000001">
    <property type="entry name" value="LysR family transcriptional regulator"/>
    <property type="match status" value="1"/>
</dbReference>
<dbReference type="Pfam" id="PF03466">
    <property type="entry name" value="LysR_substrate"/>
    <property type="match status" value="1"/>
</dbReference>
<keyword evidence="7" id="KW-1185">Reference proteome</keyword>
<dbReference type="GO" id="GO:0003700">
    <property type="term" value="F:DNA-binding transcription factor activity"/>
    <property type="evidence" value="ECO:0007669"/>
    <property type="project" value="InterPro"/>
</dbReference>